<dbReference type="InterPro" id="IPR051540">
    <property type="entry name" value="S-2-haloacid_dehalogenase"/>
</dbReference>
<dbReference type="AlphaFoldDB" id="A0A1I1XL38"/>
<dbReference type="EMBL" id="FONH01000001">
    <property type="protein sequence ID" value="SFE07348.1"/>
    <property type="molecule type" value="Genomic_DNA"/>
</dbReference>
<name>A0A1I1XL38_9GAMM</name>
<dbReference type="InterPro" id="IPR023198">
    <property type="entry name" value="PGP-like_dom2"/>
</dbReference>
<evidence type="ECO:0000256" key="1">
    <source>
        <dbReference type="ARBA" id="ARBA00022801"/>
    </source>
</evidence>
<dbReference type="Gene3D" id="1.10.150.240">
    <property type="entry name" value="Putative phosphatase, domain 2"/>
    <property type="match status" value="1"/>
</dbReference>
<dbReference type="RefSeq" id="WP_026634304.1">
    <property type="nucleotide sequence ID" value="NZ_FONH01000001.1"/>
</dbReference>
<protein>
    <submittedName>
        <fullName evidence="2">Putative hydrolase of the HAD superfamily</fullName>
    </submittedName>
</protein>
<reference evidence="3" key="1">
    <citation type="submission" date="2016-10" db="EMBL/GenBank/DDBJ databases">
        <authorList>
            <person name="Varghese N."/>
            <person name="Submissions S."/>
        </authorList>
    </citation>
    <scope>NUCLEOTIDE SEQUENCE [LARGE SCALE GENOMIC DNA]</scope>
    <source>
        <strain evidence="3">UNC178MFTsu3.1</strain>
    </source>
</reference>
<dbReference type="InterPro" id="IPR036412">
    <property type="entry name" value="HAD-like_sf"/>
</dbReference>
<dbReference type="GO" id="GO:0016787">
    <property type="term" value="F:hydrolase activity"/>
    <property type="evidence" value="ECO:0007669"/>
    <property type="project" value="UniProtKB-KW"/>
</dbReference>
<accession>A0A1I1XL38</accession>
<dbReference type="SUPFAM" id="SSF56784">
    <property type="entry name" value="HAD-like"/>
    <property type="match status" value="1"/>
</dbReference>
<dbReference type="Gene3D" id="3.40.50.1000">
    <property type="entry name" value="HAD superfamily/HAD-like"/>
    <property type="match status" value="1"/>
</dbReference>
<dbReference type="PANTHER" id="PTHR43316:SF8">
    <property type="entry name" value="HAD FAMILY HYDROLASE"/>
    <property type="match status" value="1"/>
</dbReference>
<dbReference type="Proteomes" id="UP000199477">
    <property type="component" value="Unassembled WGS sequence"/>
</dbReference>
<dbReference type="SFLD" id="SFLDS00003">
    <property type="entry name" value="Haloacid_Dehalogenase"/>
    <property type="match status" value="1"/>
</dbReference>
<gene>
    <name evidence="2" type="ORF">SAMN02799615_00279</name>
</gene>
<keyword evidence="1 2" id="KW-0378">Hydrolase</keyword>
<dbReference type="STRING" id="500610.SAMN02799615_00279"/>
<proteinExistence type="predicted"/>
<dbReference type="PANTHER" id="PTHR43316">
    <property type="entry name" value="HYDROLASE, HALOACID DELAHOGENASE-RELATED"/>
    <property type="match status" value="1"/>
</dbReference>
<dbReference type="SFLD" id="SFLDG01129">
    <property type="entry name" value="C1.5:_HAD__Beta-PGM__Phosphata"/>
    <property type="match status" value="1"/>
</dbReference>
<sequence length="238" mass="26178">MIEWVGFDGDDTLWHSEGYYQEAQAEFEQIVSRYVDLAKLGLHDRLLAVERRNIKLFGYGAKGMTLSLLEAAIEVTGSRISAADLHRIIGIGKRVLAHPVQLLPGIRAAVEAVAATHRVVLITKGDLFHQEQKVAACGLADLFHRIEIVSEKDERSYRRLFDEFGVDAERFAMVGNSLRSDIAPVVQLGGWGVYMPYHVTWAHEADTDFAAASAHVAQVQDASGIPAALAELDLRTAA</sequence>
<organism evidence="2 3">
    <name type="scientific">Dyella marensis</name>
    <dbReference type="NCBI Taxonomy" id="500610"/>
    <lineage>
        <taxon>Bacteria</taxon>
        <taxon>Pseudomonadati</taxon>
        <taxon>Pseudomonadota</taxon>
        <taxon>Gammaproteobacteria</taxon>
        <taxon>Lysobacterales</taxon>
        <taxon>Rhodanobacteraceae</taxon>
        <taxon>Dyella</taxon>
    </lineage>
</organism>
<dbReference type="Pfam" id="PF00702">
    <property type="entry name" value="Hydrolase"/>
    <property type="match status" value="1"/>
</dbReference>
<evidence type="ECO:0000313" key="2">
    <source>
        <dbReference type="EMBL" id="SFE07348.1"/>
    </source>
</evidence>
<dbReference type="CDD" id="cd07515">
    <property type="entry name" value="HAD-like"/>
    <property type="match status" value="1"/>
</dbReference>
<evidence type="ECO:0000313" key="3">
    <source>
        <dbReference type="Proteomes" id="UP000199477"/>
    </source>
</evidence>
<keyword evidence="3" id="KW-1185">Reference proteome</keyword>
<dbReference type="InterPro" id="IPR023214">
    <property type="entry name" value="HAD_sf"/>
</dbReference>